<organism evidence="1 2">
    <name type="scientific">Dyadobacter arcticus</name>
    <dbReference type="NCBI Taxonomy" id="1078754"/>
    <lineage>
        <taxon>Bacteria</taxon>
        <taxon>Pseudomonadati</taxon>
        <taxon>Bacteroidota</taxon>
        <taxon>Cytophagia</taxon>
        <taxon>Cytophagales</taxon>
        <taxon>Spirosomataceae</taxon>
        <taxon>Dyadobacter</taxon>
    </lineage>
</organism>
<gene>
    <name evidence="1" type="ORF">FHS68_003076</name>
</gene>
<evidence type="ECO:0000313" key="1">
    <source>
        <dbReference type="EMBL" id="NIJ53894.1"/>
    </source>
</evidence>
<dbReference type="RefSeq" id="WP_208408323.1">
    <property type="nucleotide sequence ID" value="NZ_JAASQJ010000003.1"/>
</dbReference>
<evidence type="ECO:0000313" key="2">
    <source>
        <dbReference type="Proteomes" id="UP001179181"/>
    </source>
</evidence>
<sequence length="91" mass="10379">MTEVFKTNVALQNQARLLIDLIQRTFIGCSATFDLEDCDKVLCVNSREEVCAASLIRLMREFGYHAEVMKDDAHVMSMNQLVNHRIVFTGI</sequence>
<name>A0ABX0UP37_9BACT</name>
<keyword evidence="2" id="KW-1185">Reference proteome</keyword>
<dbReference type="Proteomes" id="UP001179181">
    <property type="component" value="Unassembled WGS sequence"/>
</dbReference>
<proteinExistence type="predicted"/>
<accession>A0ABX0UP37</accession>
<dbReference type="EMBL" id="JAASQJ010000003">
    <property type="protein sequence ID" value="NIJ53894.1"/>
    <property type="molecule type" value="Genomic_DNA"/>
</dbReference>
<comment type="caution">
    <text evidence="1">The sequence shown here is derived from an EMBL/GenBank/DDBJ whole genome shotgun (WGS) entry which is preliminary data.</text>
</comment>
<reference evidence="1 2" key="1">
    <citation type="submission" date="2020-03" db="EMBL/GenBank/DDBJ databases">
        <title>Genomic Encyclopedia of Type Strains, Phase IV (KMG-IV): sequencing the most valuable type-strain genomes for metagenomic binning, comparative biology and taxonomic classification.</title>
        <authorList>
            <person name="Goeker M."/>
        </authorList>
    </citation>
    <scope>NUCLEOTIDE SEQUENCE [LARGE SCALE GENOMIC DNA]</scope>
    <source>
        <strain evidence="1 2">DSM 102865</strain>
    </source>
</reference>
<protein>
    <submittedName>
        <fullName evidence="1">Uncharacterized protein</fullName>
    </submittedName>
</protein>